<feature type="chain" id="PRO_5012500735" description="Lipoprotein" evidence="1">
    <location>
        <begin position="25"/>
        <end position="197"/>
    </location>
</feature>
<evidence type="ECO:0000313" key="2">
    <source>
        <dbReference type="EMBL" id="SHN49977.1"/>
    </source>
</evidence>
<dbReference type="RefSeq" id="WP_141242844.1">
    <property type="nucleotide sequence ID" value="NZ_FRDM01000001.1"/>
</dbReference>
<sequence>MRTRWLSPAAALTAALLVGCTAPASLGSDELACRAGDDGEPARGVVLMAQAVPSAAWVPCLDAVPLGWRLAGVEVRDGSGGFWLDSDRDGVRAIEARLTESCDTRDATEIPSDREGLRRLEWVTQVHPQYVGTRFYVFDGGCLAMVFRLDGDYRAEPLAVATESIDVVRRADVAAYVHEDSGGRLHLDGPAPEDGTP</sequence>
<dbReference type="EMBL" id="FRDM01000001">
    <property type="protein sequence ID" value="SHN49977.1"/>
    <property type="molecule type" value="Genomic_DNA"/>
</dbReference>
<protein>
    <recommendedName>
        <fullName evidence="4">Lipoprotein</fullName>
    </recommendedName>
</protein>
<keyword evidence="1" id="KW-0732">Signal</keyword>
<evidence type="ECO:0000256" key="1">
    <source>
        <dbReference type="SAM" id="SignalP"/>
    </source>
</evidence>
<gene>
    <name evidence="2" type="ORF">SAMN05660350_00135</name>
</gene>
<dbReference type="PROSITE" id="PS51257">
    <property type="entry name" value="PROKAR_LIPOPROTEIN"/>
    <property type="match status" value="1"/>
</dbReference>
<reference evidence="2 3" key="1">
    <citation type="submission" date="2016-12" db="EMBL/GenBank/DDBJ databases">
        <authorList>
            <person name="Song W.-J."/>
            <person name="Kurnit D.M."/>
        </authorList>
    </citation>
    <scope>NUCLEOTIDE SEQUENCE [LARGE SCALE GENOMIC DNA]</scope>
    <source>
        <strain evidence="2 3">DSM 43162</strain>
    </source>
</reference>
<proteinExistence type="predicted"/>
<accession>A0A1M7RUH4</accession>
<organism evidence="2 3">
    <name type="scientific">Geodermatophilus obscurus</name>
    <dbReference type="NCBI Taxonomy" id="1861"/>
    <lineage>
        <taxon>Bacteria</taxon>
        <taxon>Bacillati</taxon>
        <taxon>Actinomycetota</taxon>
        <taxon>Actinomycetes</taxon>
        <taxon>Geodermatophilales</taxon>
        <taxon>Geodermatophilaceae</taxon>
        <taxon>Geodermatophilus</taxon>
    </lineage>
</organism>
<dbReference type="OrthoDB" id="5182019at2"/>
<feature type="signal peptide" evidence="1">
    <location>
        <begin position="1"/>
        <end position="24"/>
    </location>
</feature>
<evidence type="ECO:0000313" key="3">
    <source>
        <dbReference type="Proteomes" id="UP000184428"/>
    </source>
</evidence>
<dbReference type="Proteomes" id="UP000184428">
    <property type="component" value="Unassembled WGS sequence"/>
</dbReference>
<dbReference type="AlphaFoldDB" id="A0A1M7RUH4"/>
<evidence type="ECO:0008006" key="4">
    <source>
        <dbReference type="Google" id="ProtNLM"/>
    </source>
</evidence>
<name>A0A1M7RUH4_9ACTN</name>